<evidence type="ECO:0000313" key="1">
    <source>
        <dbReference type="EMBL" id="OAD56400.1"/>
    </source>
</evidence>
<dbReference type="OrthoDB" id="7698937at2759"/>
<proteinExistence type="predicted"/>
<gene>
    <name evidence="1" type="ORF">WN48_03404</name>
</gene>
<accession>A0A310SPG4</accession>
<protein>
    <submittedName>
        <fullName evidence="1">Uncharacterized protein</fullName>
    </submittedName>
</protein>
<dbReference type="AlphaFoldDB" id="A0A310SPG4"/>
<evidence type="ECO:0000313" key="2">
    <source>
        <dbReference type="Proteomes" id="UP000250275"/>
    </source>
</evidence>
<keyword evidence="2" id="KW-1185">Reference proteome</keyword>
<dbReference type="Proteomes" id="UP000250275">
    <property type="component" value="Unassembled WGS sequence"/>
</dbReference>
<reference evidence="1 2" key="1">
    <citation type="submission" date="2015-07" db="EMBL/GenBank/DDBJ databases">
        <title>The genome of Eufriesea mexicana.</title>
        <authorList>
            <person name="Pan H."/>
            <person name="Kapheim K."/>
        </authorList>
    </citation>
    <scope>NUCLEOTIDE SEQUENCE [LARGE SCALE GENOMIC DNA]</scope>
    <source>
        <strain evidence="1">0111107269</strain>
        <tissue evidence="1">Whole body</tissue>
    </source>
</reference>
<organism evidence="1 2">
    <name type="scientific">Eufriesea mexicana</name>
    <dbReference type="NCBI Taxonomy" id="516756"/>
    <lineage>
        <taxon>Eukaryota</taxon>
        <taxon>Metazoa</taxon>
        <taxon>Ecdysozoa</taxon>
        <taxon>Arthropoda</taxon>
        <taxon>Hexapoda</taxon>
        <taxon>Insecta</taxon>
        <taxon>Pterygota</taxon>
        <taxon>Neoptera</taxon>
        <taxon>Endopterygota</taxon>
        <taxon>Hymenoptera</taxon>
        <taxon>Apocrita</taxon>
        <taxon>Aculeata</taxon>
        <taxon>Apoidea</taxon>
        <taxon>Anthophila</taxon>
        <taxon>Apidae</taxon>
        <taxon>Eufriesea</taxon>
    </lineage>
</organism>
<dbReference type="EMBL" id="KQ761976">
    <property type="protein sequence ID" value="OAD56400.1"/>
    <property type="molecule type" value="Genomic_DNA"/>
</dbReference>
<sequence length="367" mass="42970">MSGKLKIYINSQETTISNSLRTRSVPSVKTTCCELFLSCFRIIHKRKSIKNIMNNNVKEYDYVVEKLIVNRVPFILFSIPKSTVECKINSKSKRNSNNNVLESLTKLNTIYSPETQSLLYYSDRFDQNILSLNTANKCSHFNTNTAILNEKIKKCTLFKGYHTKITEFMNVISNLCLDLEEHEKLPKDPCFFNIIKSMNVISTKMSLKGFLKRNNHHEKEKAFKSRIFIQEPFLKKRESSEIKPRNKHEIYNVKQMEYVSLNDYQDNFVSKNKKPIAKSVHEISYNSANFVKSIINIHSINAEDNKPINNHLKYNHQFLINRTKILSENIANSNPLILRWNIIIKHYKGKTYSSNISQKMNKYFNIN</sequence>
<name>A0A310SPG4_9HYME</name>